<evidence type="ECO:0000313" key="2">
    <source>
        <dbReference type="EMBL" id="SHF07051.1"/>
    </source>
</evidence>
<accession>A0A1M4YMS7</accession>
<dbReference type="InterPro" id="IPR002502">
    <property type="entry name" value="Amidase_domain"/>
</dbReference>
<dbReference type="CDD" id="cd06583">
    <property type="entry name" value="PGRP"/>
    <property type="match status" value="1"/>
</dbReference>
<name>A0A1M4YMS7_9BACL</name>
<dbReference type="InterPro" id="IPR036366">
    <property type="entry name" value="PGBDSf"/>
</dbReference>
<dbReference type="SUPFAM" id="SSF55846">
    <property type="entry name" value="N-acetylmuramoyl-L-alanine amidase-like"/>
    <property type="match status" value="1"/>
</dbReference>
<protein>
    <submittedName>
        <fullName evidence="2">Uncharacterized protein</fullName>
    </submittedName>
</protein>
<dbReference type="SUPFAM" id="SSF47090">
    <property type="entry name" value="PGBD-like"/>
    <property type="match status" value="1"/>
</dbReference>
<evidence type="ECO:0000313" key="3">
    <source>
        <dbReference type="Proteomes" id="UP000184476"/>
    </source>
</evidence>
<keyword evidence="3" id="KW-1185">Reference proteome</keyword>
<feature type="region of interest" description="Disordered" evidence="1">
    <location>
        <begin position="80"/>
        <end position="101"/>
    </location>
</feature>
<proteinExistence type="predicted"/>
<dbReference type="GO" id="GO:0008745">
    <property type="term" value="F:N-acetylmuramoyl-L-alanine amidase activity"/>
    <property type="evidence" value="ECO:0007669"/>
    <property type="project" value="InterPro"/>
</dbReference>
<dbReference type="AlphaFoldDB" id="A0A1M4YMS7"/>
<dbReference type="InterPro" id="IPR036505">
    <property type="entry name" value="Amidase/PGRP_sf"/>
</dbReference>
<dbReference type="Gene3D" id="3.40.80.10">
    <property type="entry name" value="Peptidoglycan recognition protein-like"/>
    <property type="match status" value="1"/>
</dbReference>
<dbReference type="Proteomes" id="UP000184476">
    <property type="component" value="Unassembled WGS sequence"/>
</dbReference>
<gene>
    <name evidence="2" type="ORF">SAMN05444392_10744</name>
</gene>
<evidence type="ECO:0000256" key="1">
    <source>
        <dbReference type="SAM" id="MobiDB-lite"/>
    </source>
</evidence>
<sequence length="261" mass="29877">MAWKYGILFDDALEFLSWMRSNLSAKMTEVHVHHTYSPNHSHFNGKNHRDLQDRMKKYHLKRGFSDIAQHITIFPDGKVMTGRNVNTPPASATGHNDADDDGKHPFMFEMLGNFDKGNDNLTGKQLQSAEQVTRYFWRRGSTIRFHREMADKSCPGTGVGKTWFVNRIKNQKSEPYDKNQNYHRELKINDPMLRGEDVKRVQNRLKSSPVDGIFGYDTREDVVAWQRVHDEKGKVVPAGKGLAADGIVGQKTWQALFGSVT</sequence>
<organism evidence="2 3">
    <name type="scientific">Seinonella peptonophila</name>
    <dbReference type="NCBI Taxonomy" id="112248"/>
    <lineage>
        <taxon>Bacteria</taxon>
        <taxon>Bacillati</taxon>
        <taxon>Bacillota</taxon>
        <taxon>Bacilli</taxon>
        <taxon>Bacillales</taxon>
        <taxon>Thermoactinomycetaceae</taxon>
        <taxon>Seinonella</taxon>
    </lineage>
</organism>
<dbReference type="InterPro" id="IPR036365">
    <property type="entry name" value="PGBD-like_sf"/>
</dbReference>
<dbReference type="GO" id="GO:0009253">
    <property type="term" value="P:peptidoglycan catabolic process"/>
    <property type="evidence" value="ECO:0007669"/>
    <property type="project" value="InterPro"/>
</dbReference>
<feature type="compositionally biased region" description="Polar residues" evidence="1">
    <location>
        <begin position="83"/>
        <end position="94"/>
    </location>
</feature>
<reference evidence="2 3" key="1">
    <citation type="submission" date="2016-11" db="EMBL/GenBank/DDBJ databases">
        <authorList>
            <person name="Jaros S."/>
            <person name="Januszkiewicz K."/>
            <person name="Wedrychowicz H."/>
        </authorList>
    </citation>
    <scope>NUCLEOTIDE SEQUENCE [LARGE SCALE GENOMIC DNA]</scope>
    <source>
        <strain evidence="2 3">DSM 44666</strain>
    </source>
</reference>
<dbReference type="Gene3D" id="1.10.101.10">
    <property type="entry name" value="PGBD-like superfamily/PGBD"/>
    <property type="match status" value="1"/>
</dbReference>
<dbReference type="STRING" id="112248.SAMN05444392_10744"/>
<dbReference type="RefSeq" id="WP_073155060.1">
    <property type="nucleotide sequence ID" value="NZ_FQVL01000007.1"/>
</dbReference>
<dbReference type="EMBL" id="FQVL01000007">
    <property type="protein sequence ID" value="SHF07051.1"/>
    <property type="molecule type" value="Genomic_DNA"/>
</dbReference>